<dbReference type="RefSeq" id="WP_157996565.1">
    <property type="nucleotide sequence ID" value="NZ_JBEYRR010000002.1"/>
</dbReference>
<sequence length="53" mass="5680">MRLGKALATGIAEEQPRQEEPARQQYETTVPEPGPQAAEPAAEPRPVEAAVGR</sequence>
<organism evidence="2 3">
    <name type="scientific">Streptomyces huasconensis</name>
    <dbReference type="NCBI Taxonomy" id="1854574"/>
    <lineage>
        <taxon>Bacteria</taxon>
        <taxon>Bacillati</taxon>
        <taxon>Actinomycetota</taxon>
        <taxon>Actinomycetes</taxon>
        <taxon>Kitasatosporales</taxon>
        <taxon>Streptomycetaceae</taxon>
        <taxon>Streptomyces</taxon>
    </lineage>
</organism>
<evidence type="ECO:0000313" key="3">
    <source>
        <dbReference type="Proteomes" id="UP001553843"/>
    </source>
</evidence>
<comment type="caution">
    <text evidence="2">The sequence shown here is derived from an EMBL/GenBank/DDBJ whole genome shotgun (WGS) entry which is preliminary data.</text>
</comment>
<dbReference type="Proteomes" id="UP001553843">
    <property type="component" value="Unassembled WGS sequence"/>
</dbReference>
<gene>
    <name evidence="2" type="ORF">AB0887_31955</name>
</gene>
<proteinExistence type="predicted"/>
<feature type="region of interest" description="Disordered" evidence="1">
    <location>
        <begin position="1"/>
        <end position="53"/>
    </location>
</feature>
<protein>
    <submittedName>
        <fullName evidence="2">Uncharacterized protein</fullName>
    </submittedName>
</protein>
<evidence type="ECO:0000313" key="2">
    <source>
        <dbReference type="EMBL" id="MEW2366550.1"/>
    </source>
</evidence>
<accession>A0ABV3M4S4</accession>
<keyword evidence="3" id="KW-1185">Reference proteome</keyword>
<reference evidence="2 3" key="1">
    <citation type="submission" date="2024-06" db="EMBL/GenBank/DDBJ databases">
        <title>The Natural Products Discovery Center: Release of the First 8490 Sequenced Strains for Exploring Actinobacteria Biosynthetic Diversity.</title>
        <authorList>
            <person name="Kalkreuter E."/>
            <person name="Kautsar S.A."/>
            <person name="Yang D."/>
            <person name="Bader C.D."/>
            <person name="Teijaro C.N."/>
            <person name="Fluegel L."/>
            <person name="Davis C.M."/>
            <person name="Simpson J.R."/>
            <person name="Lauterbach L."/>
            <person name="Steele A.D."/>
            <person name="Gui C."/>
            <person name="Meng S."/>
            <person name="Li G."/>
            <person name="Viehrig K."/>
            <person name="Ye F."/>
            <person name="Su P."/>
            <person name="Kiefer A.F."/>
            <person name="Nichols A."/>
            <person name="Cepeda A.J."/>
            <person name="Yan W."/>
            <person name="Fan B."/>
            <person name="Jiang Y."/>
            <person name="Adhikari A."/>
            <person name="Zheng C.-J."/>
            <person name="Schuster L."/>
            <person name="Cowan T.M."/>
            <person name="Smanski M.J."/>
            <person name="Chevrette M.G."/>
            <person name="De Carvalho L.P.S."/>
            <person name="Shen B."/>
        </authorList>
    </citation>
    <scope>NUCLEOTIDE SEQUENCE [LARGE SCALE GENOMIC DNA]</scope>
    <source>
        <strain evidence="2 3">NPDC047833</strain>
    </source>
</reference>
<name>A0ABV3M4S4_9ACTN</name>
<evidence type="ECO:0000256" key="1">
    <source>
        <dbReference type="SAM" id="MobiDB-lite"/>
    </source>
</evidence>
<dbReference type="EMBL" id="JBEYRS010000017">
    <property type="protein sequence ID" value="MEW2366550.1"/>
    <property type="molecule type" value="Genomic_DNA"/>
</dbReference>